<protein>
    <recommendedName>
        <fullName evidence="2">B box-type domain-containing protein</fullName>
    </recommendedName>
</protein>
<dbReference type="GO" id="GO:0008270">
    <property type="term" value="F:zinc ion binding"/>
    <property type="evidence" value="ECO:0007669"/>
    <property type="project" value="UniProtKB-KW"/>
</dbReference>
<dbReference type="InterPro" id="IPR011042">
    <property type="entry name" value="6-blade_b-propeller_TolB-like"/>
</dbReference>
<dbReference type="Pfam" id="PF00643">
    <property type="entry name" value="zf-B_box"/>
    <property type="match status" value="1"/>
</dbReference>
<feature type="domain" description="B box-type" evidence="2">
    <location>
        <begin position="57"/>
        <end position="99"/>
    </location>
</feature>
<organism evidence="3 4">
    <name type="scientific">Magallana gigas</name>
    <name type="common">Pacific oyster</name>
    <name type="synonym">Crassostrea gigas</name>
    <dbReference type="NCBI Taxonomy" id="29159"/>
    <lineage>
        <taxon>Eukaryota</taxon>
        <taxon>Metazoa</taxon>
        <taxon>Spiralia</taxon>
        <taxon>Lophotrochozoa</taxon>
        <taxon>Mollusca</taxon>
        <taxon>Bivalvia</taxon>
        <taxon>Autobranchia</taxon>
        <taxon>Pteriomorphia</taxon>
        <taxon>Ostreida</taxon>
        <taxon>Ostreoidea</taxon>
        <taxon>Ostreidae</taxon>
        <taxon>Magallana</taxon>
    </lineage>
</organism>
<dbReference type="AlphaFoldDB" id="A0A8W8P5S9"/>
<dbReference type="SMART" id="SM00336">
    <property type="entry name" value="BBOX"/>
    <property type="match status" value="2"/>
</dbReference>
<dbReference type="Gene3D" id="2.120.10.30">
    <property type="entry name" value="TolB, C-terminal domain"/>
    <property type="match status" value="1"/>
</dbReference>
<dbReference type="PROSITE" id="PS50119">
    <property type="entry name" value="ZF_BBOX"/>
    <property type="match status" value="2"/>
</dbReference>
<keyword evidence="1" id="KW-0479">Metal-binding</keyword>
<name>A0A8W8P5S9_MAGGI</name>
<feature type="domain" description="B box-type" evidence="2">
    <location>
        <begin position="8"/>
        <end position="53"/>
    </location>
</feature>
<evidence type="ECO:0000256" key="1">
    <source>
        <dbReference type="PROSITE-ProRule" id="PRU00024"/>
    </source>
</evidence>
<accession>A0A8W8P5S9</accession>
<keyword evidence="1" id="KW-0862">Zinc</keyword>
<evidence type="ECO:0000313" key="3">
    <source>
        <dbReference type="EnsemblMetazoa" id="G9347.2:cds"/>
    </source>
</evidence>
<dbReference type="InterPro" id="IPR047153">
    <property type="entry name" value="TRIM45/56/19-like"/>
</dbReference>
<dbReference type="PANTHER" id="PTHR25462">
    <property type="entry name" value="BONUS, ISOFORM C-RELATED"/>
    <property type="match status" value="1"/>
</dbReference>
<dbReference type="SUPFAM" id="SSF101898">
    <property type="entry name" value="NHL repeat"/>
    <property type="match status" value="1"/>
</dbReference>
<dbReference type="PANTHER" id="PTHR25462:SF296">
    <property type="entry name" value="MEIOTIC P26, ISOFORM F"/>
    <property type="match status" value="1"/>
</dbReference>
<reference evidence="3" key="1">
    <citation type="submission" date="2022-08" db="UniProtKB">
        <authorList>
            <consortium name="EnsemblMetazoa"/>
        </authorList>
    </citation>
    <scope>IDENTIFICATION</scope>
    <source>
        <strain evidence="3">05x7-T-G4-1.051#20</strain>
    </source>
</reference>
<dbReference type="Proteomes" id="UP000005408">
    <property type="component" value="Unassembled WGS sequence"/>
</dbReference>
<sequence>MDPACCGQDILRCYLCDKPVPSMYCDICHKQMCKACVGEHISDDFKNHTIVPFKKRGSTPKCPKHSRKICDLYCKQCKSPICALCISSGEHEQHKKVDLLSRVESKQADLRSNLLELEECILPKYVEIASNISMQKHCLKQNFQKVENEIDKRGKEWHTEIDTVIKKVKSINAEKNKEQMSALHKNESDIERRISKIEQIIQAQKKILDSSDVCLISAYKSRNAEFKRFPPCFTLSLPTFISHQINKEQISQQFGFLTATSTANDVKTTLNRAFMDTPRITLDIATEYGDPNRLWNVSCLNDDTIWTSGYDRIMRLYNLKGELLKAVQTRSGSYPLGIAVARCGDLIYADYLEGSLNIVKNTDTQRVIPMQGWKACGVCTSSLDDILVVVANDDGKLVKVVRYSGSMEKQSIQFHDSGKPLYSPICAFNFKGISENKNLDICVADSDARALVVVDHAGKLRFRYTGFHLFRPYGITTDSQCRILASDFNNLNIHILEEDGSFLRNIDYSTNGNLWGLCVDNRDNLFVAEIGTKSLSFDEIGHIMDI</sequence>
<dbReference type="EnsemblMetazoa" id="G9347.2">
    <property type="protein sequence ID" value="G9347.2:cds"/>
    <property type="gene ID" value="G9347"/>
</dbReference>
<evidence type="ECO:0000313" key="4">
    <source>
        <dbReference type="Proteomes" id="UP000005408"/>
    </source>
</evidence>
<dbReference type="InterPro" id="IPR000315">
    <property type="entry name" value="Znf_B-box"/>
</dbReference>
<proteinExistence type="predicted"/>
<dbReference type="SUPFAM" id="SSF57845">
    <property type="entry name" value="B-box zinc-binding domain"/>
    <property type="match status" value="1"/>
</dbReference>
<evidence type="ECO:0000259" key="2">
    <source>
        <dbReference type="PROSITE" id="PS50119"/>
    </source>
</evidence>
<dbReference type="CDD" id="cd19756">
    <property type="entry name" value="Bbox2"/>
    <property type="match status" value="1"/>
</dbReference>
<keyword evidence="1" id="KW-0863">Zinc-finger</keyword>
<dbReference type="Gene3D" id="3.30.160.60">
    <property type="entry name" value="Classic Zinc Finger"/>
    <property type="match status" value="1"/>
</dbReference>
<keyword evidence="4" id="KW-1185">Reference proteome</keyword>
<dbReference type="EnsemblMetazoa" id="G9347.3">
    <property type="protein sequence ID" value="G9347.3:cds"/>
    <property type="gene ID" value="G9347"/>
</dbReference>